<reference evidence="1 2" key="1">
    <citation type="journal article" date="2019" name="Emerg. Microbes Infect.">
        <title>Comprehensive subspecies identification of 175 nontuberculous mycobacteria species based on 7547 genomic profiles.</title>
        <authorList>
            <person name="Matsumoto Y."/>
            <person name="Kinjo T."/>
            <person name="Motooka D."/>
            <person name="Nabeya D."/>
            <person name="Jung N."/>
            <person name="Uechi K."/>
            <person name="Horii T."/>
            <person name="Iida T."/>
            <person name="Fujita J."/>
            <person name="Nakamura S."/>
        </authorList>
    </citation>
    <scope>NUCLEOTIDE SEQUENCE [LARGE SCALE GENOMIC DNA]</scope>
    <source>
        <strain evidence="1 2">JCM 30726</strain>
    </source>
</reference>
<dbReference type="EMBL" id="BLLA01000001">
    <property type="protein sequence ID" value="GFG96004.1"/>
    <property type="molecule type" value="Genomic_DNA"/>
</dbReference>
<evidence type="ECO:0000313" key="1">
    <source>
        <dbReference type="EMBL" id="GFG96004.1"/>
    </source>
</evidence>
<dbReference type="AlphaFoldDB" id="A0A7I9Z4X0"/>
<name>A0A7I9Z4X0_9MYCO</name>
<accession>A0A7I9Z4X0</accession>
<sequence length="70" mass="7074">MFYQECGTADRDWVGGGANFPGISWTVPAIAVDPSAAAITPVTPPGGGGFQLRNALTAVASSGDAEEAMF</sequence>
<comment type="caution">
    <text evidence="1">The sequence shown here is derived from an EMBL/GenBank/DDBJ whole genome shotgun (WGS) entry which is preliminary data.</text>
</comment>
<protein>
    <submittedName>
        <fullName evidence="1">Uncharacterized protein</fullName>
    </submittedName>
</protein>
<dbReference type="Proteomes" id="UP000465301">
    <property type="component" value="Unassembled WGS sequence"/>
</dbReference>
<organism evidence="1 2">
    <name type="scientific">Mycobacterium timonense</name>
    <dbReference type="NCBI Taxonomy" id="701043"/>
    <lineage>
        <taxon>Bacteria</taxon>
        <taxon>Bacillati</taxon>
        <taxon>Actinomycetota</taxon>
        <taxon>Actinomycetes</taxon>
        <taxon>Mycobacteriales</taxon>
        <taxon>Mycobacteriaceae</taxon>
        <taxon>Mycobacterium</taxon>
        <taxon>Mycobacterium avium complex (MAC)</taxon>
    </lineage>
</organism>
<evidence type="ECO:0000313" key="2">
    <source>
        <dbReference type="Proteomes" id="UP000465301"/>
    </source>
</evidence>
<keyword evidence="2" id="KW-1185">Reference proteome</keyword>
<gene>
    <name evidence="1" type="ORF">MTIM_18830</name>
</gene>
<proteinExistence type="predicted"/>